<sequence>MDREPFRGGCEVCDGFSRPLLCPSCVSKVVLGEKWHHLQRLQKQRQALFDKLNAQLSAKAQAQAQRLEQDRAIGALKQASLKATAAEEELKRVRREVGALQVGNQRRLEHINDATTQLAAQRSNMMAHYVPDMLRTRSIQLFLATEALGKEQRVRLKQLLEVLPLTITALRNGGQPSKDGRSPVPYVTVCGLRLPESLHPAVLDDSHQAQELGSALGYFILVLDLVAHYLGGPVLHHFSFRGSTSSLWAPKTFWDSHPPSSPSQHMRLHLQTITSAPLASTSGRQSATSSALSAFTSHPYWTGGSGASAARVTRVQKDAELARALYQLHRSIGALVMDRLGKTGARPPPDWSPFAWLAGLCGQLVKEPPAEPQRLAQSAAQYSLAASSIFRRTGPGDSRIIESTLLDGHDDDLADDWDIVQRPAVWSGVRDGRLAHANDDVPFLPPPPSQPDEVEHWTRAMFTDASAAYQQTIPISPVAAAAEHLRVLRRTLG</sequence>
<dbReference type="Proteomes" id="UP001489004">
    <property type="component" value="Unassembled WGS sequence"/>
</dbReference>
<dbReference type="PANTHER" id="PTHR15157">
    <property type="entry name" value="UV RADIATION RESISTANCE-ASSOCIATED GENE PROTEIN"/>
    <property type="match status" value="1"/>
</dbReference>
<dbReference type="GO" id="GO:0000323">
    <property type="term" value="C:lytic vacuole"/>
    <property type="evidence" value="ECO:0007669"/>
    <property type="project" value="TreeGrafter"/>
</dbReference>
<organism evidence="3 4">
    <name type="scientific">[Myrmecia] bisecta</name>
    <dbReference type="NCBI Taxonomy" id="41462"/>
    <lineage>
        <taxon>Eukaryota</taxon>
        <taxon>Viridiplantae</taxon>
        <taxon>Chlorophyta</taxon>
        <taxon>core chlorophytes</taxon>
        <taxon>Trebouxiophyceae</taxon>
        <taxon>Trebouxiales</taxon>
        <taxon>Trebouxiaceae</taxon>
        <taxon>Myrmecia</taxon>
    </lineage>
</organism>
<keyword evidence="4" id="KW-1185">Reference proteome</keyword>
<dbReference type="AlphaFoldDB" id="A0AAW1RA00"/>
<protein>
    <submittedName>
        <fullName evidence="3">Uncharacterized protein</fullName>
    </submittedName>
</protein>
<name>A0AAW1RA00_9CHLO</name>
<dbReference type="Pfam" id="PF10186">
    <property type="entry name" value="ATG14"/>
    <property type="match status" value="1"/>
</dbReference>
<dbReference type="GO" id="GO:0005768">
    <property type="term" value="C:endosome"/>
    <property type="evidence" value="ECO:0007669"/>
    <property type="project" value="TreeGrafter"/>
</dbReference>
<evidence type="ECO:0000256" key="1">
    <source>
        <dbReference type="ARBA" id="ARBA00023054"/>
    </source>
</evidence>
<reference evidence="3 4" key="1">
    <citation type="journal article" date="2024" name="Nat. Commun.">
        <title>Phylogenomics reveals the evolutionary origins of lichenization in chlorophyte algae.</title>
        <authorList>
            <person name="Puginier C."/>
            <person name="Libourel C."/>
            <person name="Otte J."/>
            <person name="Skaloud P."/>
            <person name="Haon M."/>
            <person name="Grisel S."/>
            <person name="Petersen M."/>
            <person name="Berrin J.G."/>
            <person name="Delaux P.M."/>
            <person name="Dal Grande F."/>
            <person name="Keller J."/>
        </authorList>
    </citation>
    <scope>NUCLEOTIDE SEQUENCE [LARGE SCALE GENOMIC DNA]</scope>
    <source>
        <strain evidence="3 4">SAG 2043</strain>
    </source>
</reference>
<feature type="coiled-coil region" evidence="2">
    <location>
        <begin position="38"/>
        <end position="96"/>
    </location>
</feature>
<gene>
    <name evidence="3" type="ORF">WJX72_012100</name>
</gene>
<proteinExistence type="predicted"/>
<dbReference type="GO" id="GO:0032991">
    <property type="term" value="C:protein-containing complex"/>
    <property type="evidence" value="ECO:0007669"/>
    <property type="project" value="UniProtKB-ARBA"/>
</dbReference>
<dbReference type="EMBL" id="JALJOR010000001">
    <property type="protein sequence ID" value="KAK9830499.1"/>
    <property type="molecule type" value="Genomic_DNA"/>
</dbReference>
<keyword evidence="1 2" id="KW-0175">Coiled coil</keyword>
<dbReference type="GO" id="GO:0035493">
    <property type="term" value="P:SNARE complex assembly"/>
    <property type="evidence" value="ECO:0007669"/>
    <property type="project" value="TreeGrafter"/>
</dbReference>
<dbReference type="InterPro" id="IPR018791">
    <property type="entry name" value="UV_resistance/autophagy_Atg14"/>
</dbReference>
<evidence type="ECO:0000313" key="3">
    <source>
        <dbReference type="EMBL" id="KAK9830499.1"/>
    </source>
</evidence>
<comment type="caution">
    <text evidence="3">The sequence shown here is derived from an EMBL/GenBank/DDBJ whole genome shotgun (WGS) entry which is preliminary data.</text>
</comment>
<evidence type="ECO:0000313" key="4">
    <source>
        <dbReference type="Proteomes" id="UP001489004"/>
    </source>
</evidence>
<dbReference type="PANTHER" id="PTHR15157:SF5">
    <property type="entry name" value="UV RADIATION RESISTANCE-ASSOCIATED GENE PROTEIN"/>
    <property type="match status" value="1"/>
</dbReference>
<accession>A0AAW1RA00</accession>
<dbReference type="GO" id="GO:0000149">
    <property type="term" value="F:SNARE binding"/>
    <property type="evidence" value="ECO:0007669"/>
    <property type="project" value="TreeGrafter"/>
</dbReference>
<evidence type="ECO:0000256" key="2">
    <source>
        <dbReference type="SAM" id="Coils"/>
    </source>
</evidence>